<dbReference type="RefSeq" id="WP_231042685.1">
    <property type="nucleotide sequence ID" value="NZ_CP106881.1"/>
</dbReference>
<gene>
    <name evidence="1" type="ORF">M9799_01705</name>
</gene>
<organism evidence="1 2">
    <name type="scientific">Comamonas endophytica</name>
    <dbReference type="NCBI Taxonomy" id="2949090"/>
    <lineage>
        <taxon>Bacteria</taxon>
        <taxon>Pseudomonadati</taxon>
        <taxon>Pseudomonadota</taxon>
        <taxon>Betaproteobacteria</taxon>
        <taxon>Burkholderiales</taxon>
        <taxon>Comamonadaceae</taxon>
        <taxon>Comamonas</taxon>
    </lineage>
</organism>
<proteinExistence type="predicted"/>
<name>A0ABY6GA94_9BURK</name>
<keyword evidence="2" id="KW-1185">Reference proteome</keyword>
<evidence type="ECO:0000313" key="1">
    <source>
        <dbReference type="EMBL" id="UYG51989.1"/>
    </source>
</evidence>
<protein>
    <submittedName>
        <fullName evidence="1">Uncharacterized protein</fullName>
    </submittedName>
</protein>
<dbReference type="EMBL" id="CP106881">
    <property type="protein sequence ID" value="UYG51989.1"/>
    <property type="molecule type" value="Genomic_DNA"/>
</dbReference>
<sequence>MLPCSFMLAAGQTQARALAAGDELFCADGTLQLQTSAVAGIEALPGLALRLHAGQSWRAPAALLVHITAVNAPARMRCTPAPAALPLPAPPAAPWRARMGAWFKGRRTLGA</sequence>
<reference evidence="1" key="1">
    <citation type="submission" date="2022-09" db="EMBL/GenBank/DDBJ databases">
        <title>The complete genome of Acidovorax sp. 5MLIR.</title>
        <authorList>
            <person name="Liu L."/>
            <person name="Yue J."/>
            <person name="Yang F."/>
            <person name="Yuan J."/>
            <person name="Li L."/>
        </authorList>
    </citation>
    <scope>NUCLEOTIDE SEQUENCE</scope>
    <source>
        <strain evidence="1">5MLIR</strain>
    </source>
</reference>
<accession>A0ABY6GA94</accession>
<evidence type="ECO:0000313" key="2">
    <source>
        <dbReference type="Proteomes" id="UP001162800"/>
    </source>
</evidence>
<dbReference type="Proteomes" id="UP001162800">
    <property type="component" value="Chromosome"/>
</dbReference>